<reference evidence="2 3" key="1">
    <citation type="submission" date="2018-07" db="EMBL/GenBank/DDBJ databases">
        <title>Complete genome sequencing of Ornithinimicrobium sp. AMA3305.</title>
        <authorList>
            <person name="Bae J.-W."/>
        </authorList>
    </citation>
    <scope>NUCLEOTIDE SEQUENCE [LARGE SCALE GENOMIC DNA]</scope>
    <source>
        <strain evidence="2 3">AMA3305</strain>
    </source>
</reference>
<dbReference type="AlphaFoldDB" id="A0A345NLJ5"/>
<keyword evidence="1" id="KW-0472">Membrane</keyword>
<dbReference type="Proteomes" id="UP000253790">
    <property type="component" value="Chromosome"/>
</dbReference>
<feature type="transmembrane region" description="Helical" evidence="1">
    <location>
        <begin position="20"/>
        <end position="40"/>
    </location>
</feature>
<keyword evidence="3" id="KW-1185">Reference proteome</keyword>
<dbReference type="EMBL" id="CP031229">
    <property type="protein sequence ID" value="AXH95903.1"/>
    <property type="molecule type" value="Genomic_DNA"/>
</dbReference>
<evidence type="ECO:0000313" key="3">
    <source>
        <dbReference type="Proteomes" id="UP000253790"/>
    </source>
</evidence>
<feature type="transmembrane region" description="Helical" evidence="1">
    <location>
        <begin position="47"/>
        <end position="76"/>
    </location>
</feature>
<accession>A0A345NLJ5</accession>
<name>A0A345NLJ5_9MICO</name>
<evidence type="ECO:0000256" key="1">
    <source>
        <dbReference type="SAM" id="Phobius"/>
    </source>
</evidence>
<organism evidence="2 3">
    <name type="scientific">Ornithinimicrobium avium</name>
    <dbReference type="NCBI Taxonomy" id="2283195"/>
    <lineage>
        <taxon>Bacteria</taxon>
        <taxon>Bacillati</taxon>
        <taxon>Actinomycetota</taxon>
        <taxon>Actinomycetes</taxon>
        <taxon>Micrococcales</taxon>
        <taxon>Ornithinimicrobiaceae</taxon>
        <taxon>Ornithinimicrobium</taxon>
    </lineage>
</organism>
<feature type="transmembrane region" description="Helical" evidence="1">
    <location>
        <begin position="125"/>
        <end position="145"/>
    </location>
</feature>
<keyword evidence="1" id="KW-1133">Transmembrane helix</keyword>
<dbReference type="OrthoDB" id="4872202at2"/>
<dbReference type="RefSeq" id="WP_114927668.1">
    <property type="nucleotide sequence ID" value="NZ_CP031229.1"/>
</dbReference>
<evidence type="ECO:0000313" key="2">
    <source>
        <dbReference type="EMBL" id="AXH95903.1"/>
    </source>
</evidence>
<gene>
    <name evidence="2" type="ORF">DV701_06965</name>
</gene>
<sequence>MTDLWTDLRSASRAQLTVRGAGLIGALLFTGSFVLAGGGGPVSWAGLVLLSLLVVVQPHTIAPALFVVFAAASWWVGVDGPWHWALLPAALGLLLVHVGTALAASVPAQAPLPASVLRRWSLRTGLVAAVTTGVWGAAGVLVALATGAGGAVPGIVGLALAAGCLVACLRNVGSSR</sequence>
<keyword evidence="1" id="KW-0812">Transmembrane</keyword>
<feature type="transmembrane region" description="Helical" evidence="1">
    <location>
        <begin position="151"/>
        <end position="172"/>
    </location>
</feature>
<dbReference type="KEGG" id="orn:DV701_06965"/>
<proteinExistence type="predicted"/>
<feature type="transmembrane region" description="Helical" evidence="1">
    <location>
        <begin position="82"/>
        <end position="104"/>
    </location>
</feature>
<protein>
    <submittedName>
        <fullName evidence="2">Uncharacterized protein</fullName>
    </submittedName>
</protein>